<organism evidence="3">
    <name type="scientific">Gymnodinialimonas phycosphaerae</name>
    <dbReference type="NCBI Taxonomy" id="2841589"/>
    <lineage>
        <taxon>Bacteria</taxon>
        <taxon>Pseudomonadati</taxon>
        <taxon>Pseudomonadota</taxon>
        <taxon>Alphaproteobacteria</taxon>
        <taxon>Rhodobacterales</taxon>
        <taxon>Paracoccaceae</taxon>
        <taxon>Gymnodinialimonas</taxon>
    </lineage>
</organism>
<dbReference type="GO" id="GO:0010181">
    <property type="term" value="F:FMN binding"/>
    <property type="evidence" value="ECO:0007669"/>
    <property type="project" value="TreeGrafter"/>
</dbReference>
<sequence length="179" mass="18958">MSSGRLLGICGSLRAASFNAMLMREAATTFDAQTFIEGDIRFPLYDGDLEEAEGIPAAVQTLADQIDAADAVLIVGPEYNKAISGVLKNALDWISRTEGNPWLHKPTAILSATAGRSGGERTQSSMRECMAGFRPHMVLGPAVLVGSASQSFEDGKVSNEINRKAIEGLMAELRSAAGL</sequence>
<dbReference type="InterPro" id="IPR029039">
    <property type="entry name" value="Flavoprotein-like_sf"/>
</dbReference>
<dbReference type="Pfam" id="PF03358">
    <property type="entry name" value="FMN_red"/>
    <property type="match status" value="1"/>
</dbReference>
<dbReference type="SUPFAM" id="SSF52218">
    <property type="entry name" value="Flavoproteins"/>
    <property type="match status" value="1"/>
</dbReference>
<accession>A0A975YF09</accession>
<reference evidence="3 4" key="1">
    <citation type="submission" date="2021-07" db="EMBL/GenBank/DDBJ databases">
        <title>Karlodiniumbacter phycospheric gen. nov., sp. nov., a phycosphere bacterium isolated from karlodinium veneficum.</title>
        <authorList>
            <person name="Peng Y."/>
            <person name="Jiang L."/>
            <person name="Lee J."/>
        </authorList>
    </citation>
    <scope>NUCLEOTIDE SEQUENCE</scope>
    <source>
        <strain evidence="3 4">N5</strain>
    </source>
</reference>
<dbReference type="PANTHER" id="PTHR30543:SF21">
    <property type="entry name" value="NAD(P)H-DEPENDENT FMN REDUCTASE LOT6"/>
    <property type="match status" value="1"/>
</dbReference>
<dbReference type="EMBL" id="JAIMBW010000001">
    <property type="protein sequence ID" value="MBY4894210.1"/>
    <property type="molecule type" value="Genomic_DNA"/>
</dbReference>
<dbReference type="PANTHER" id="PTHR30543">
    <property type="entry name" value="CHROMATE REDUCTASE"/>
    <property type="match status" value="1"/>
</dbReference>
<proteinExistence type="predicted"/>
<dbReference type="EMBL" id="CP078073">
    <property type="protein sequence ID" value="QXL86889.1"/>
    <property type="molecule type" value="Genomic_DNA"/>
</dbReference>
<dbReference type="InterPro" id="IPR005025">
    <property type="entry name" value="FMN_Rdtase-like_dom"/>
</dbReference>
<dbReference type="GO" id="GO:0005829">
    <property type="term" value="C:cytosol"/>
    <property type="evidence" value="ECO:0007669"/>
    <property type="project" value="TreeGrafter"/>
</dbReference>
<evidence type="ECO:0000313" key="2">
    <source>
        <dbReference type="EMBL" id="MBY4894210.1"/>
    </source>
</evidence>
<evidence type="ECO:0000259" key="1">
    <source>
        <dbReference type="Pfam" id="PF03358"/>
    </source>
</evidence>
<feature type="domain" description="NADPH-dependent FMN reductase-like" evidence="1">
    <location>
        <begin position="5"/>
        <end position="148"/>
    </location>
</feature>
<dbReference type="RefSeq" id="WP_257893809.1">
    <property type="nucleotide sequence ID" value="NZ_JAIMBW010000001.1"/>
</dbReference>
<gene>
    <name evidence="2" type="ORF">KUL25_15745</name>
    <name evidence="3" type="ORF">KUL25_15750</name>
</gene>
<dbReference type="Gene3D" id="3.40.50.360">
    <property type="match status" value="1"/>
</dbReference>
<dbReference type="InterPro" id="IPR050712">
    <property type="entry name" value="NAD(P)H-dep_reductase"/>
</dbReference>
<keyword evidence="4" id="KW-1185">Reference proteome</keyword>
<dbReference type="AlphaFoldDB" id="A0A975YF09"/>
<protein>
    <submittedName>
        <fullName evidence="3">NAD(P)H-dependent oxidoreductase</fullName>
    </submittedName>
</protein>
<evidence type="ECO:0000313" key="3">
    <source>
        <dbReference type="EMBL" id="QXL86889.1"/>
    </source>
</evidence>
<dbReference type="GO" id="GO:0016491">
    <property type="term" value="F:oxidoreductase activity"/>
    <property type="evidence" value="ECO:0007669"/>
    <property type="project" value="InterPro"/>
</dbReference>
<dbReference type="Proteomes" id="UP000693972">
    <property type="component" value="Unassembled WGS sequence"/>
</dbReference>
<evidence type="ECO:0000313" key="4">
    <source>
        <dbReference type="Proteomes" id="UP000693972"/>
    </source>
</evidence>
<name>A0A975YF09_9RHOB</name>